<evidence type="ECO:0000256" key="6">
    <source>
        <dbReference type="ARBA" id="ARBA00023065"/>
    </source>
</evidence>
<reference evidence="13" key="1">
    <citation type="submission" date="2021-01" db="EMBL/GenBank/DDBJ databases">
        <authorList>
            <person name="Kaushik A."/>
        </authorList>
    </citation>
    <scope>NUCLEOTIDE SEQUENCE</scope>
    <source>
        <strain evidence="13">AG1-1C</strain>
    </source>
</reference>
<feature type="transmembrane region" description="Helical" evidence="11">
    <location>
        <begin position="217"/>
        <end position="242"/>
    </location>
</feature>
<dbReference type="EMBL" id="CAJMWS010001200">
    <property type="protein sequence ID" value="CAE6475117.1"/>
    <property type="molecule type" value="Genomic_DNA"/>
</dbReference>
<evidence type="ECO:0000256" key="2">
    <source>
        <dbReference type="ARBA" id="ARBA00022448"/>
    </source>
</evidence>
<dbReference type="AlphaFoldDB" id="A0A8H3H0K1"/>
<accession>A0A8H3H0K1</accession>
<comment type="caution">
    <text evidence="13">The sequence shown here is derived from an EMBL/GenBank/DDBJ whole genome shotgun (WGS) entry which is preliminary data.</text>
</comment>
<feature type="domain" description="Cation/H+ exchanger transmembrane" evidence="12">
    <location>
        <begin position="33"/>
        <end position="432"/>
    </location>
</feature>
<dbReference type="GO" id="GO:0000329">
    <property type="term" value="C:fungal-type vacuole membrane"/>
    <property type="evidence" value="ECO:0007669"/>
    <property type="project" value="TreeGrafter"/>
</dbReference>
<protein>
    <recommendedName>
        <fullName evidence="9">Sodium/hydrogen exchanger</fullName>
    </recommendedName>
</protein>
<feature type="transmembrane region" description="Helical" evidence="11">
    <location>
        <begin position="20"/>
        <end position="41"/>
    </location>
</feature>
<name>A0A8H3H0K1_9AGAM</name>
<dbReference type="GO" id="GO:0005770">
    <property type="term" value="C:late endosome"/>
    <property type="evidence" value="ECO:0007669"/>
    <property type="project" value="TreeGrafter"/>
</dbReference>
<dbReference type="InterPro" id="IPR004709">
    <property type="entry name" value="NaH_exchanger"/>
</dbReference>
<evidence type="ECO:0000259" key="12">
    <source>
        <dbReference type="Pfam" id="PF00999"/>
    </source>
</evidence>
<proteinExistence type="inferred from homology"/>
<evidence type="ECO:0000256" key="10">
    <source>
        <dbReference type="SAM" id="MobiDB-lite"/>
    </source>
</evidence>
<dbReference type="GO" id="GO:0015385">
    <property type="term" value="F:sodium:proton antiporter activity"/>
    <property type="evidence" value="ECO:0007669"/>
    <property type="project" value="InterPro"/>
</dbReference>
<evidence type="ECO:0000256" key="8">
    <source>
        <dbReference type="ARBA" id="ARBA00023201"/>
    </source>
</evidence>
<keyword evidence="2 9" id="KW-0813">Transport</keyword>
<dbReference type="Gene3D" id="6.10.140.1330">
    <property type="match status" value="1"/>
</dbReference>
<feature type="transmembrane region" description="Helical" evidence="11">
    <location>
        <begin position="53"/>
        <end position="70"/>
    </location>
</feature>
<feature type="transmembrane region" description="Helical" evidence="11">
    <location>
        <begin position="274"/>
        <end position="293"/>
    </location>
</feature>
<dbReference type="Proteomes" id="UP000663846">
    <property type="component" value="Unassembled WGS sequence"/>
</dbReference>
<comment type="similarity">
    <text evidence="9">Belongs to the monovalent cation:proton antiporter 1 (CPA1) transporter (TC 2.A.36) family.</text>
</comment>
<feature type="transmembrane region" description="Helical" evidence="11">
    <location>
        <begin position="305"/>
        <end position="324"/>
    </location>
</feature>
<feature type="compositionally biased region" description="Basic and acidic residues" evidence="10">
    <location>
        <begin position="661"/>
        <end position="671"/>
    </location>
</feature>
<evidence type="ECO:0000256" key="9">
    <source>
        <dbReference type="RuleBase" id="RU003722"/>
    </source>
</evidence>
<dbReference type="InterPro" id="IPR018422">
    <property type="entry name" value="Cation/H_exchanger_CPA1"/>
</dbReference>
<keyword evidence="3 9" id="KW-0812">Transmembrane</keyword>
<feature type="region of interest" description="Disordered" evidence="10">
    <location>
        <begin position="493"/>
        <end position="533"/>
    </location>
</feature>
<feature type="region of interest" description="Disordered" evidence="10">
    <location>
        <begin position="589"/>
        <end position="671"/>
    </location>
</feature>
<gene>
    <name evidence="13" type="ORF">RDB_LOCUS182664</name>
</gene>
<dbReference type="NCBIfam" id="TIGR00840">
    <property type="entry name" value="b_cpa1"/>
    <property type="match status" value="1"/>
</dbReference>
<evidence type="ECO:0000256" key="3">
    <source>
        <dbReference type="ARBA" id="ARBA00022692"/>
    </source>
</evidence>
<feature type="transmembrane region" description="Helical" evidence="11">
    <location>
        <begin position="113"/>
        <end position="134"/>
    </location>
</feature>
<dbReference type="PANTHER" id="PTHR10110">
    <property type="entry name" value="SODIUM/HYDROGEN EXCHANGER"/>
    <property type="match status" value="1"/>
</dbReference>
<dbReference type="PANTHER" id="PTHR10110:SF187">
    <property type="entry name" value="SODIUM_HYDROGEN EXCHANGER"/>
    <property type="match status" value="1"/>
</dbReference>
<keyword evidence="7 11" id="KW-0472">Membrane</keyword>
<dbReference type="GO" id="GO:0015386">
    <property type="term" value="F:potassium:proton antiporter activity"/>
    <property type="evidence" value="ECO:0007669"/>
    <property type="project" value="TreeGrafter"/>
</dbReference>
<feature type="transmembrane region" description="Helical" evidence="11">
    <location>
        <begin position="382"/>
        <end position="400"/>
    </location>
</feature>
<evidence type="ECO:0000313" key="14">
    <source>
        <dbReference type="Proteomes" id="UP000663846"/>
    </source>
</evidence>
<keyword evidence="9" id="KW-0050">Antiport</keyword>
<dbReference type="Pfam" id="PF00999">
    <property type="entry name" value="Na_H_Exchanger"/>
    <property type="match status" value="1"/>
</dbReference>
<dbReference type="InterPro" id="IPR006153">
    <property type="entry name" value="Cation/H_exchanger_TM"/>
</dbReference>
<comment type="subcellular location">
    <subcellularLocation>
        <location evidence="1">Membrane</location>
        <topology evidence="1">Multi-pass membrane protein</topology>
    </subcellularLocation>
</comment>
<feature type="transmembrane region" description="Helical" evidence="11">
    <location>
        <begin position="146"/>
        <end position="169"/>
    </location>
</feature>
<organism evidence="13 14">
    <name type="scientific">Rhizoctonia solani</name>
    <dbReference type="NCBI Taxonomy" id="456999"/>
    <lineage>
        <taxon>Eukaryota</taxon>
        <taxon>Fungi</taxon>
        <taxon>Dikarya</taxon>
        <taxon>Basidiomycota</taxon>
        <taxon>Agaricomycotina</taxon>
        <taxon>Agaricomycetes</taxon>
        <taxon>Cantharellales</taxon>
        <taxon>Ceratobasidiaceae</taxon>
        <taxon>Rhizoctonia</taxon>
    </lineage>
</organism>
<evidence type="ECO:0000256" key="7">
    <source>
        <dbReference type="ARBA" id="ARBA00023136"/>
    </source>
</evidence>
<keyword evidence="4 11" id="KW-1133">Transmembrane helix</keyword>
<keyword evidence="8 9" id="KW-0739">Sodium transport</keyword>
<dbReference type="GO" id="GO:0005769">
    <property type="term" value="C:early endosome"/>
    <property type="evidence" value="ECO:0007669"/>
    <property type="project" value="TreeGrafter"/>
</dbReference>
<dbReference type="PRINTS" id="PR01084">
    <property type="entry name" value="NAHEXCHNGR"/>
</dbReference>
<dbReference type="GO" id="GO:0007035">
    <property type="term" value="P:vacuolar acidification"/>
    <property type="evidence" value="ECO:0007669"/>
    <property type="project" value="TreeGrafter"/>
</dbReference>
<keyword evidence="5" id="KW-0915">Sodium</keyword>
<evidence type="ECO:0000256" key="1">
    <source>
        <dbReference type="ARBA" id="ARBA00004141"/>
    </source>
</evidence>
<evidence type="ECO:0000256" key="5">
    <source>
        <dbReference type="ARBA" id="ARBA00023053"/>
    </source>
</evidence>
<feature type="transmembrane region" description="Helical" evidence="11">
    <location>
        <begin position="412"/>
        <end position="431"/>
    </location>
</feature>
<feature type="compositionally biased region" description="Polar residues" evidence="10">
    <location>
        <begin position="493"/>
        <end position="506"/>
    </location>
</feature>
<evidence type="ECO:0000313" key="13">
    <source>
        <dbReference type="EMBL" id="CAE6475117.1"/>
    </source>
</evidence>
<evidence type="ECO:0000256" key="4">
    <source>
        <dbReference type="ARBA" id="ARBA00022989"/>
    </source>
</evidence>
<feature type="transmembrane region" description="Helical" evidence="11">
    <location>
        <begin position="249"/>
        <end position="268"/>
    </location>
</feature>
<evidence type="ECO:0000256" key="11">
    <source>
        <dbReference type="SAM" id="Phobius"/>
    </source>
</evidence>
<sequence>MFVDDVNAPETPVEEEELYSAWALTILCILLILSLWTSYYVQIKRIKTVHETVLSIFAGMAVGLIIRLSPGHLIREMLTFKHTLFFNLLLPPIILNSGYELKQDNFFRNFGTILTFAFIGTFISAVGLGVLVYIYSFLGLEGLQLSLLECLIFGSTLSATDPVTILAIFNQHKVDPKLYTVIFGESILNDAVSIVMYETLSQFHGTDIYMSSFFRGVGIFLLSFSVSMALGVAFGLGCSLMLKHSSLTLYPGIESCLVALIAYTSYFFSNGLHMSGIVSLLFCGITLKHYAYHTMSRRTQRTTKYMFSVLAQLSENFIFIYLGLNLFTQDVQVFKPIFILVATISVISTRYAAVFPLSELINLVHRARGQRQDELPHSYQMMLFWAGLRGAVGVALAAGFKGENANALRTSVLVVVVLTVILFGGTTARMLEVLGIRTGVEDDDADSDDEPLNEYDIGWGQPYKGRWKRRGPRGEEYSDLWNSSPDVQLGRYTQSQGAAQASTSTPAVVAGPSTRSSESSDAEEFGAFRPASAPPTGAGTFSLAGGVPVQVPTFESLDQRYLLPLFSNPVASRNFHARKAAYRRSMLNLSSTGNGERDIGDGGDEDEGTGGRGTPEPVRDLRGAGGGRLSIPSTPGANSPRFGATRQLGGSSSPGLGEASDDARRRRDSSM</sequence>
<keyword evidence="6 9" id="KW-0406">Ion transport</keyword>